<dbReference type="Proteomes" id="UP000595140">
    <property type="component" value="Unassembled WGS sequence"/>
</dbReference>
<reference evidence="1 2" key="1">
    <citation type="submission" date="2018-04" db="EMBL/GenBank/DDBJ databases">
        <authorList>
            <person name="Vogel A."/>
        </authorList>
    </citation>
    <scope>NUCLEOTIDE SEQUENCE [LARGE SCALE GENOMIC DNA]</scope>
</reference>
<sequence>MQLGLFGIARVAVNHPIGLFGRATGSGSRVGYRRWCRGWSGDNGDCSGGGSGLEDRFLGLDSAQVYFHSAFR</sequence>
<dbReference type="EMBL" id="OOIL02006793">
    <property type="protein sequence ID" value="VFR02267.1"/>
    <property type="molecule type" value="Genomic_DNA"/>
</dbReference>
<evidence type="ECO:0000313" key="1">
    <source>
        <dbReference type="EMBL" id="VFR02267.1"/>
    </source>
</evidence>
<accession>A0A484NQ67</accession>
<gene>
    <name evidence="1" type="ORF">CCAM_LOCUS44042</name>
</gene>
<evidence type="ECO:0000313" key="2">
    <source>
        <dbReference type="Proteomes" id="UP000595140"/>
    </source>
</evidence>
<proteinExistence type="predicted"/>
<organism evidence="1 2">
    <name type="scientific">Cuscuta campestris</name>
    <dbReference type="NCBI Taxonomy" id="132261"/>
    <lineage>
        <taxon>Eukaryota</taxon>
        <taxon>Viridiplantae</taxon>
        <taxon>Streptophyta</taxon>
        <taxon>Embryophyta</taxon>
        <taxon>Tracheophyta</taxon>
        <taxon>Spermatophyta</taxon>
        <taxon>Magnoliopsida</taxon>
        <taxon>eudicotyledons</taxon>
        <taxon>Gunneridae</taxon>
        <taxon>Pentapetalae</taxon>
        <taxon>asterids</taxon>
        <taxon>lamiids</taxon>
        <taxon>Solanales</taxon>
        <taxon>Convolvulaceae</taxon>
        <taxon>Cuscuteae</taxon>
        <taxon>Cuscuta</taxon>
        <taxon>Cuscuta subgen. Grammica</taxon>
        <taxon>Cuscuta sect. Cleistogrammica</taxon>
    </lineage>
</organism>
<name>A0A484NQ67_9ASTE</name>
<protein>
    <submittedName>
        <fullName evidence="1">Uncharacterized protein</fullName>
    </submittedName>
</protein>
<keyword evidence="2" id="KW-1185">Reference proteome</keyword>
<dbReference type="AlphaFoldDB" id="A0A484NQ67"/>